<protein>
    <submittedName>
        <fullName evidence="1">YkgJ family cysteine cluster protein</fullName>
    </submittedName>
</protein>
<dbReference type="InterPro" id="IPR005358">
    <property type="entry name" value="Puta_zinc/iron-chelating_dom"/>
</dbReference>
<evidence type="ECO:0000313" key="1">
    <source>
        <dbReference type="EMBL" id="MCY1722132.1"/>
    </source>
</evidence>
<sequence length="177" mass="20753">MKCEAGRDLCCMDYSMFSVDFHAILNQLKNMAARPNINKNATDEDCIFLNEHKCTIYEARPVIFRTHGLPLFFVSDEGNCKLSACELNYTEFDRKEFSSENSFSQDKLNSKLFMQNKAFRADLKQKEYEKFDLITIKKNGGTLLTFKILTNEKNDFILICDFLNFRTIRTKRNKYGR</sequence>
<comment type="caution">
    <text evidence="1">The sequence shown here is derived from an EMBL/GenBank/DDBJ whole genome shotgun (WGS) entry which is preliminary data.</text>
</comment>
<dbReference type="Pfam" id="PF03692">
    <property type="entry name" value="CxxCxxCC"/>
    <property type="match status" value="1"/>
</dbReference>
<organism evidence="1 2">
    <name type="scientific">Draconibacterium aestuarii</name>
    <dbReference type="NCBI Taxonomy" id="2998507"/>
    <lineage>
        <taxon>Bacteria</taxon>
        <taxon>Pseudomonadati</taxon>
        <taxon>Bacteroidota</taxon>
        <taxon>Bacteroidia</taxon>
        <taxon>Marinilabiliales</taxon>
        <taxon>Prolixibacteraceae</taxon>
        <taxon>Draconibacterium</taxon>
    </lineage>
</organism>
<dbReference type="EMBL" id="JAPOHD010000031">
    <property type="protein sequence ID" value="MCY1722132.1"/>
    <property type="molecule type" value="Genomic_DNA"/>
</dbReference>
<proteinExistence type="predicted"/>
<reference evidence="1" key="1">
    <citation type="submission" date="2022-11" db="EMBL/GenBank/DDBJ databases">
        <title>Marilongibacter aestuarii gen. nov., sp. nov., isolated from tidal flat sediment.</title>
        <authorList>
            <person name="Jiayan W."/>
        </authorList>
    </citation>
    <scope>NUCLEOTIDE SEQUENCE</scope>
    <source>
        <strain evidence="1">Z1-6</strain>
    </source>
</reference>
<dbReference type="RefSeq" id="WP_343334460.1">
    <property type="nucleotide sequence ID" value="NZ_JAPOHD010000031.1"/>
</dbReference>
<dbReference type="Proteomes" id="UP001145087">
    <property type="component" value="Unassembled WGS sequence"/>
</dbReference>
<gene>
    <name evidence="1" type="ORF">OU798_17395</name>
</gene>
<dbReference type="AlphaFoldDB" id="A0A9X3F9G0"/>
<evidence type="ECO:0000313" key="2">
    <source>
        <dbReference type="Proteomes" id="UP001145087"/>
    </source>
</evidence>
<name>A0A9X3F9G0_9BACT</name>
<keyword evidence="2" id="KW-1185">Reference proteome</keyword>
<accession>A0A9X3F9G0</accession>